<gene>
    <name evidence="2" type="ORF">AYBTSS11_LOCUS14540</name>
</gene>
<reference evidence="2" key="1">
    <citation type="submission" date="2023-10" db="EMBL/GenBank/DDBJ databases">
        <authorList>
            <person name="Domelevo Entfellner J.-B."/>
        </authorList>
    </citation>
    <scope>NUCLEOTIDE SEQUENCE</scope>
</reference>
<feature type="region of interest" description="Disordered" evidence="1">
    <location>
        <begin position="39"/>
        <end position="106"/>
    </location>
</feature>
<keyword evidence="3" id="KW-1185">Reference proteome</keyword>
<evidence type="ECO:0000313" key="2">
    <source>
        <dbReference type="EMBL" id="CAJ1950989.1"/>
    </source>
</evidence>
<dbReference type="Gramene" id="rna-AYBTSS11_LOCUS14540">
    <property type="protein sequence ID" value="CAJ1950989.1"/>
    <property type="gene ID" value="gene-AYBTSS11_LOCUS14540"/>
</dbReference>
<dbReference type="Proteomes" id="UP001189624">
    <property type="component" value="Chromosome 4"/>
</dbReference>
<dbReference type="PANTHER" id="PTHR35707:SF1">
    <property type="entry name" value="SPC7 KINETOCHORE PROTEIN DOMAIN-CONTAINING PROTEIN"/>
    <property type="match status" value="1"/>
</dbReference>
<organism evidence="2 3">
    <name type="scientific">Sphenostylis stenocarpa</name>
    <dbReference type="NCBI Taxonomy" id="92480"/>
    <lineage>
        <taxon>Eukaryota</taxon>
        <taxon>Viridiplantae</taxon>
        <taxon>Streptophyta</taxon>
        <taxon>Embryophyta</taxon>
        <taxon>Tracheophyta</taxon>
        <taxon>Spermatophyta</taxon>
        <taxon>Magnoliopsida</taxon>
        <taxon>eudicotyledons</taxon>
        <taxon>Gunneridae</taxon>
        <taxon>Pentapetalae</taxon>
        <taxon>rosids</taxon>
        <taxon>fabids</taxon>
        <taxon>Fabales</taxon>
        <taxon>Fabaceae</taxon>
        <taxon>Papilionoideae</taxon>
        <taxon>50 kb inversion clade</taxon>
        <taxon>NPAAA clade</taxon>
        <taxon>indigoferoid/millettioid clade</taxon>
        <taxon>Phaseoleae</taxon>
        <taxon>Sphenostylis</taxon>
    </lineage>
</organism>
<accession>A0AA86SBW0</accession>
<feature type="compositionally biased region" description="Polar residues" evidence="1">
    <location>
        <begin position="96"/>
        <end position="106"/>
    </location>
</feature>
<proteinExistence type="predicted"/>
<dbReference type="PANTHER" id="PTHR35707">
    <property type="entry name" value="OS06G0608100 PROTEIN"/>
    <property type="match status" value="1"/>
</dbReference>
<evidence type="ECO:0000256" key="1">
    <source>
        <dbReference type="SAM" id="MobiDB-lite"/>
    </source>
</evidence>
<dbReference type="AlphaFoldDB" id="A0AA86SBW0"/>
<feature type="compositionally biased region" description="Acidic residues" evidence="1">
    <location>
        <begin position="68"/>
        <end position="83"/>
    </location>
</feature>
<evidence type="ECO:0000313" key="3">
    <source>
        <dbReference type="Proteomes" id="UP001189624"/>
    </source>
</evidence>
<sequence length="106" mass="11674">MEPPKNNTQTEEEDYTVALKKKRARRVSFADNEITSVHVFRRDDDASSDPSDAPSDPSVLGFFRDLASESDDDRQPQLDDEAGDSFLRPIDFPSPGGSSTANDGKP</sequence>
<feature type="compositionally biased region" description="Low complexity" evidence="1">
    <location>
        <begin position="48"/>
        <end position="58"/>
    </location>
</feature>
<dbReference type="EMBL" id="OY731401">
    <property type="protein sequence ID" value="CAJ1950989.1"/>
    <property type="molecule type" value="Genomic_DNA"/>
</dbReference>
<name>A0AA86SBW0_9FABA</name>
<protein>
    <submittedName>
        <fullName evidence="2">Uncharacterized protein</fullName>
    </submittedName>
</protein>